<dbReference type="Pfam" id="PF23494">
    <property type="entry name" value="bPH_10"/>
    <property type="match status" value="1"/>
</dbReference>
<dbReference type="InterPro" id="IPR056411">
    <property type="entry name" value="CysS_C"/>
</dbReference>
<evidence type="ECO:0000313" key="5">
    <source>
        <dbReference type="Proteomes" id="UP000184440"/>
    </source>
</evidence>
<dbReference type="EMBL" id="FRCS01000026">
    <property type="protein sequence ID" value="SHN47658.1"/>
    <property type="molecule type" value="Genomic_DNA"/>
</dbReference>
<keyword evidence="1" id="KW-1133">Transmembrane helix</keyword>
<keyword evidence="1" id="KW-0472">Membrane</keyword>
<gene>
    <name evidence="4" type="ORF">SAMN05443668_12640</name>
</gene>
<protein>
    <submittedName>
        <fullName evidence="4">Uncharacterized protein</fullName>
    </submittedName>
</protein>
<feature type="transmembrane region" description="Helical" evidence="1">
    <location>
        <begin position="34"/>
        <end position="59"/>
    </location>
</feature>
<evidence type="ECO:0000313" key="4">
    <source>
        <dbReference type="EMBL" id="SHN47658.1"/>
    </source>
</evidence>
<dbReference type="Pfam" id="PF23493">
    <property type="entry name" value="CysS_C"/>
    <property type="match status" value="1"/>
</dbReference>
<keyword evidence="1" id="KW-0812">Transmembrane</keyword>
<dbReference type="InterPro" id="IPR057798">
    <property type="entry name" value="PH_YqeB"/>
</dbReference>
<evidence type="ECO:0000259" key="3">
    <source>
        <dbReference type="Pfam" id="PF23494"/>
    </source>
</evidence>
<evidence type="ECO:0000259" key="2">
    <source>
        <dbReference type="Pfam" id="PF23493"/>
    </source>
</evidence>
<dbReference type="STRING" id="134849.SAMN05443668_12640"/>
<evidence type="ECO:0000256" key="1">
    <source>
        <dbReference type="SAM" id="Phobius"/>
    </source>
</evidence>
<reference evidence="4 5" key="1">
    <citation type="submission" date="2016-11" db="EMBL/GenBank/DDBJ databases">
        <authorList>
            <person name="Jaros S."/>
            <person name="Januszkiewicz K."/>
            <person name="Wedrychowicz H."/>
        </authorList>
    </citation>
    <scope>NUCLEOTIDE SEQUENCE [LARGE SCALE GENOMIC DNA]</scope>
    <source>
        <strain evidence="4 5">DSM 46144</strain>
    </source>
</reference>
<proteinExistence type="predicted"/>
<feature type="domain" description="Cysteinyl-tRNA ligase anticodon binding" evidence="2">
    <location>
        <begin position="199"/>
        <end position="249"/>
    </location>
</feature>
<dbReference type="AlphaFoldDB" id="A0A1M7RNM3"/>
<keyword evidence="5" id="KW-1185">Reference proteome</keyword>
<sequence>MSTPTIAPGGVVPPAPTVPDMSVTTVEEPGPVKAVVAVGLPAAGAGTGALAYLIVGWLADFPWKPLRRPMRFVEDLPEPWGLVVLVAAGAVAGLVLVGMATYERLKVTVTAQTVTLDRGGRFGTFFDGPAPREIAREGIGAVFPDGKKLVLLGRDTRELARESHDLNKAKLRDAFTAHGYPWSDTDPHAARFQPWVEEDPSLPPAAHVVFKARQKALNKGKKDELAALRAELATYGLVVRDEKKRQQWRTCDVAGRL</sequence>
<organism evidence="4 5">
    <name type="scientific">Cryptosporangium aurantiacum</name>
    <dbReference type="NCBI Taxonomy" id="134849"/>
    <lineage>
        <taxon>Bacteria</taxon>
        <taxon>Bacillati</taxon>
        <taxon>Actinomycetota</taxon>
        <taxon>Actinomycetes</taxon>
        <taxon>Cryptosporangiales</taxon>
        <taxon>Cryptosporangiaceae</taxon>
        <taxon>Cryptosporangium</taxon>
    </lineage>
</organism>
<accession>A0A1M7RNM3</accession>
<feature type="transmembrane region" description="Helical" evidence="1">
    <location>
        <begin position="80"/>
        <end position="102"/>
    </location>
</feature>
<feature type="domain" description="YqeB PH" evidence="3">
    <location>
        <begin position="24"/>
        <end position="183"/>
    </location>
</feature>
<name>A0A1M7RNM3_9ACTN</name>
<dbReference type="Proteomes" id="UP000184440">
    <property type="component" value="Unassembled WGS sequence"/>
</dbReference>